<evidence type="ECO:0000313" key="5">
    <source>
        <dbReference type="Proteomes" id="UP000521379"/>
    </source>
</evidence>
<sequence>MSSLPPEPADRRTPAAADATAGHHDDAAPAHRAEPAFGGQRLDLWLQILVVLGVSVGASALWSVLSLAEVATTTGIADSQATMNRAMSASPVFDVLRQVLTIVLAFVPVVLALYFLAGSAGQLRTVVRRIGLDFTAPLPDVALGALLFLVMGLGTLGLYQAGRALGITAELTTNAGGTEWWNILLLLAQALRHSLVEEVIVVAFLADRLLRVGWSWPMVLIGTALLRGSYHLYQGIGPALGNVVMGLVFLWIYRRTGRIMPLVIAHFLLDAVGFLAGAWFFG</sequence>
<name>A0A846TXK5_9MICC</name>
<evidence type="ECO:0000313" key="4">
    <source>
        <dbReference type="EMBL" id="NKE09947.1"/>
    </source>
</evidence>
<evidence type="ECO:0000256" key="1">
    <source>
        <dbReference type="SAM" id="MobiDB-lite"/>
    </source>
</evidence>
<keyword evidence="4" id="KW-0645">Protease</keyword>
<accession>A0A846TXK5</accession>
<comment type="caution">
    <text evidence="4">The sequence shown here is derived from an EMBL/GenBank/DDBJ whole genome shotgun (WGS) entry which is preliminary data.</text>
</comment>
<keyword evidence="2" id="KW-0472">Membrane</keyword>
<evidence type="ECO:0000256" key="2">
    <source>
        <dbReference type="SAM" id="Phobius"/>
    </source>
</evidence>
<dbReference type="Proteomes" id="UP000521379">
    <property type="component" value="Unassembled WGS sequence"/>
</dbReference>
<dbReference type="AlphaFoldDB" id="A0A846TXK5"/>
<evidence type="ECO:0000259" key="3">
    <source>
        <dbReference type="Pfam" id="PF02517"/>
    </source>
</evidence>
<feature type="transmembrane region" description="Helical" evidence="2">
    <location>
        <begin position="95"/>
        <end position="117"/>
    </location>
</feature>
<feature type="domain" description="CAAX prenyl protease 2/Lysostaphin resistance protein A-like" evidence="3">
    <location>
        <begin position="180"/>
        <end position="272"/>
    </location>
</feature>
<reference evidence="4 5" key="1">
    <citation type="submission" date="2020-02" db="EMBL/GenBank/DDBJ databases">
        <authorList>
            <person name="Sun Q."/>
        </authorList>
    </citation>
    <scope>NUCLEOTIDE SEQUENCE [LARGE SCALE GENOMIC DNA]</scope>
    <source>
        <strain evidence="4 5">YIM 13062</strain>
    </source>
</reference>
<dbReference type="GO" id="GO:0008237">
    <property type="term" value="F:metallopeptidase activity"/>
    <property type="evidence" value="ECO:0007669"/>
    <property type="project" value="UniProtKB-KW"/>
</dbReference>
<keyword evidence="4" id="KW-0378">Hydrolase</keyword>
<feature type="transmembrane region" description="Helical" evidence="2">
    <location>
        <begin position="212"/>
        <end position="230"/>
    </location>
</feature>
<feature type="region of interest" description="Disordered" evidence="1">
    <location>
        <begin position="1"/>
        <end position="31"/>
    </location>
</feature>
<dbReference type="RefSeq" id="WP_119932012.1">
    <property type="nucleotide sequence ID" value="NZ_JAAVUN010000014.1"/>
</dbReference>
<feature type="transmembrane region" description="Helical" evidence="2">
    <location>
        <begin position="138"/>
        <end position="160"/>
    </location>
</feature>
<keyword evidence="2" id="KW-1133">Transmembrane helix</keyword>
<dbReference type="GO" id="GO:0006508">
    <property type="term" value="P:proteolysis"/>
    <property type="evidence" value="ECO:0007669"/>
    <property type="project" value="UniProtKB-KW"/>
</dbReference>
<protein>
    <submittedName>
        <fullName evidence="4">CPBP family intramembrane metalloprotease</fullName>
    </submittedName>
</protein>
<dbReference type="GO" id="GO:0004175">
    <property type="term" value="F:endopeptidase activity"/>
    <property type="evidence" value="ECO:0007669"/>
    <property type="project" value="UniProtKB-ARBA"/>
</dbReference>
<feature type="transmembrane region" description="Helical" evidence="2">
    <location>
        <begin position="44"/>
        <end position="65"/>
    </location>
</feature>
<dbReference type="EMBL" id="JAAVUN010000014">
    <property type="protein sequence ID" value="NKE09947.1"/>
    <property type="molecule type" value="Genomic_DNA"/>
</dbReference>
<dbReference type="GO" id="GO:0080120">
    <property type="term" value="P:CAAX-box protein maturation"/>
    <property type="evidence" value="ECO:0007669"/>
    <property type="project" value="UniProtKB-ARBA"/>
</dbReference>
<gene>
    <name evidence="4" type="ORF">GTW58_08375</name>
</gene>
<feature type="transmembrane region" description="Helical" evidence="2">
    <location>
        <begin position="236"/>
        <end position="253"/>
    </location>
</feature>
<organism evidence="4 5">
    <name type="scientific">Kocuria subflava</name>
    <dbReference type="NCBI Taxonomy" id="1736139"/>
    <lineage>
        <taxon>Bacteria</taxon>
        <taxon>Bacillati</taxon>
        <taxon>Actinomycetota</taxon>
        <taxon>Actinomycetes</taxon>
        <taxon>Micrococcales</taxon>
        <taxon>Micrococcaceae</taxon>
        <taxon>Kocuria</taxon>
    </lineage>
</organism>
<dbReference type="InterPro" id="IPR003675">
    <property type="entry name" value="Rce1/LyrA-like_dom"/>
</dbReference>
<keyword evidence="4" id="KW-0482">Metalloprotease</keyword>
<keyword evidence="5" id="KW-1185">Reference proteome</keyword>
<proteinExistence type="predicted"/>
<feature type="transmembrane region" description="Helical" evidence="2">
    <location>
        <begin position="260"/>
        <end position="281"/>
    </location>
</feature>
<dbReference type="Pfam" id="PF02517">
    <property type="entry name" value="Rce1-like"/>
    <property type="match status" value="1"/>
</dbReference>
<feature type="compositionally biased region" description="Basic and acidic residues" evidence="1">
    <location>
        <begin position="21"/>
        <end position="31"/>
    </location>
</feature>
<keyword evidence="2" id="KW-0812">Transmembrane</keyword>